<protein>
    <recommendedName>
        <fullName evidence="4">Chemotaxis protein</fullName>
    </recommendedName>
</protein>
<evidence type="ECO:0000256" key="1">
    <source>
        <dbReference type="SAM" id="MobiDB-lite"/>
    </source>
</evidence>
<proteinExistence type="predicted"/>
<dbReference type="Proteomes" id="UP000294801">
    <property type="component" value="Unassembled WGS sequence"/>
</dbReference>
<evidence type="ECO:0000313" key="3">
    <source>
        <dbReference type="Proteomes" id="UP000294801"/>
    </source>
</evidence>
<evidence type="ECO:0008006" key="4">
    <source>
        <dbReference type="Google" id="ProtNLM"/>
    </source>
</evidence>
<comment type="caution">
    <text evidence="2">The sequence shown here is derived from an EMBL/GenBank/DDBJ whole genome shotgun (WGS) entry which is preliminary data.</text>
</comment>
<sequence>MSSSSTLDYSGEERPITTRGHGVEALGPSDSSDSASDVVGGPGTHAELAIPLDTGTLSDPDGGETAAPDIGDADLSSDSDRYGTGERAAVGRDASARDGGDLMPDHIEGPAIDGEEDLSVGSEDDLADVEVASDLMPDGGPVGRDEANREGAPEIGDDDDVAEDDVAEGDDLRGVSDRD</sequence>
<feature type="compositionally biased region" description="Basic and acidic residues" evidence="1">
    <location>
        <begin position="94"/>
        <end position="108"/>
    </location>
</feature>
<reference evidence="2 3" key="1">
    <citation type="submission" date="2019-03" db="EMBL/GenBank/DDBJ databases">
        <title>Genomic Encyclopedia of Type Strains, Phase IV (KMG-IV): sequencing the most valuable type-strain genomes for metagenomic binning, comparative biology and taxonomic classification.</title>
        <authorList>
            <person name="Goeker M."/>
        </authorList>
    </citation>
    <scope>NUCLEOTIDE SEQUENCE [LARGE SCALE GENOMIC DNA]</scope>
    <source>
        <strain evidence="2 3">DSM 18507</strain>
    </source>
</reference>
<feature type="compositionally biased region" description="Basic and acidic residues" evidence="1">
    <location>
        <begin position="170"/>
        <end position="179"/>
    </location>
</feature>
<feature type="region of interest" description="Disordered" evidence="1">
    <location>
        <begin position="1"/>
        <end position="179"/>
    </location>
</feature>
<feature type="compositionally biased region" description="Low complexity" evidence="1">
    <location>
        <begin position="27"/>
        <end position="39"/>
    </location>
</feature>
<organism evidence="2 3">
    <name type="scientific">Gulbenkiania mobilis</name>
    <dbReference type="NCBI Taxonomy" id="397457"/>
    <lineage>
        <taxon>Bacteria</taxon>
        <taxon>Pseudomonadati</taxon>
        <taxon>Pseudomonadota</taxon>
        <taxon>Betaproteobacteria</taxon>
        <taxon>Neisseriales</taxon>
        <taxon>Chromobacteriaceae</taxon>
        <taxon>Gulbenkiania</taxon>
    </lineage>
</organism>
<feature type="compositionally biased region" description="Acidic residues" evidence="1">
    <location>
        <begin position="113"/>
        <end position="128"/>
    </location>
</feature>
<feature type="compositionally biased region" description="Acidic residues" evidence="1">
    <location>
        <begin position="155"/>
        <end position="169"/>
    </location>
</feature>
<name>A0ABY2CU50_GULMO</name>
<dbReference type="RefSeq" id="WP_132098825.1">
    <property type="nucleotide sequence ID" value="NZ_SMDA01000009.1"/>
</dbReference>
<feature type="compositionally biased region" description="Basic and acidic residues" evidence="1">
    <location>
        <begin position="143"/>
        <end position="152"/>
    </location>
</feature>
<dbReference type="EMBL" id="SMDA01000009">
    <property type="protein sequence ID" value="TCW29542.1"/>
    <property type="molecule type" value="Genomic_DNA"/>
</dbReference>
<accession>A0ABY2CU50</accession>
<gene>
    <name evidence="2" type="ORF">EV669_10916</name>
</gene>
<evidence type="ECO:0000313" key="2">
    <source>
        <dbReference type="EMBL" id="TCW29542.1"/>
    </source>
</evidence>
<keyword evidence="3" id="KW-1185">Reference proteome</keyword>